<evidence type="ECO:0000313" key="2">
    <source>
        <dbReference type="EMBL" id="CDS41818.1"/>
    </source>
</evidence>
<organism evidence="2 3">
    <name type="scientific">Echinococcus multilocularis</name>
    <name type="common">Fox tapeworm</name>
    <dbReference type="NCBI Taxonomy" id="6211"/>
    <lineage>
        <taxon>Eukaryota</taxon>
        <taxon>Metazoa</taxon>
        <taxon>Spiralia</taxon>
        <taxon>Lophotrochozoa</taxon>
        <taxon>Platyhelminthes</taxon>
        <taxon>Cestoda</taxon>
        <taxon>Eucestoda</taxon>
        <taxon>Cyclophyllidea</taxon>
        <taxon>Taeniidae</taxon>
        <taxon>Echinococcus</taxon>
    </lineage>
</organism>
<gene>
    <name evidence="2" type="ORF">EmuJ_000949900</name>
</gene>
<reference evidence="2" key="2">
    <citation type="submission" date="2015-11" db="EMBL/GenBank/DDBJ databases">
        <authorList>
            <person name="Zhang Y."/>
            <person name="Guo Z."/>
        </authorList>
    </citation>
    <scope>NUCLEOTIDE SEQUENCE</scope>
</reference>
<accession>A0A068YHJ9</accession>
<evidence type="ECO:0000256" key="1">
    <source>
        <dbReference type="SAM" id="MobiDB-lite"/>
    </source>
</evidence>
<keyword evidence="3" id="KW-1185">Reference proteome</keyword>
<dbReference type="EMBL" id="LN902842">
    <property type="protein sequence ID" value="CDS41818.1"/>
    <property type="molecule type" value="Genomic_DNA"/>
</dbReference>
<proteinExistence type="predicted"/>
<dbReference type="AlphaFoldDB" id="A0A068YHJ9"/>
<feature type="region of interest" description="Disordered" evidence="1">
    <location>
        <begin position="61"/>
        <end position="84"/>
    </location>
</feature>
<protein>
    <submittedName>
        <fullName evidence="2">Expressed protein</fullName>
    </submittedName>
</protein>
<reference evidence="2" key="1">
    <citation type="journal article" date="2013" name="Nature">
        <title>The genomes of four tapeworm species reveal adaptations to parasitism.</title>
        <authorList>
            <person name="Tsai I.J."/>
            <person name="Zarowiecki M."/>
            <person name="Holroyd N."/>
            <person name="Garciarrubio A."/>
            <person name="Sanchez-Flores A."/>
            <person name="Brooks K.L."/>
            <person name="Tracey A."/>
            <person name="Bobes R.J."/>
            <person name="Fragoso G."/>
            <person name="Sciutto E."/>
            <person name="Aslett M."/>
            <person name="Beasley H."/>
            <person name="Bennett H.M."/>
            <person name="Cai J."/>
            <person name="Camicia F."/>
            <person name="Clark R."/>
            <person name="Cucher M."/>
            <person name="De Silva N."/>
            <person name="Day T.A."/>
            <person name="Deplazes P."/>
            <person name="Estrada K."/>
            <person name="Fernandez C."/>
            <person name="Holland P.W."/>
            <person name="Hou J."/>
            <person name="Hu S."/>
            <person name="Huckvale T."/>
            <person name="Hung S.S."/>
            <person name="Kamenetzky L."/>
            <person name="Keane J.A."/>
            <person name="Kiss F."/>
            <person name="Koziol U."/>
            <person name="Lambert O."/>
            <person name="Liu K."/>
            <person name="Luo X."/>
            <person name="Luo Y."/>
            <person name="Macchiaroli N."/>
            <person name="Nichol S."/>
            <person name="Paps J."/>
            <person name="Parkinson J."/>
            <person name="Pouchkina-Stantcheva N."/>
            <person name="Riddiford N."/>
            <person name="Rosenzvit M."/>
            <person name="Salinas G."/>
            <person name="Wasmuth J.D."/>
            <person name="Zamanian M."/>
            <person name="Zheng Y."/>
            <person name="Cai X."/>
            <person name="Soberon X."/>
            <person name="Olson P.D."/>
            <person name="Laclette J.P."/>
            <person name="Brehm K."/>
            <person name="Berriman M."/>
            <person name="Garciarrubio A."/>
            <person name="Bobes R.J."/>
            <person name="Fragoso G."/>
            <person name="Sanchez-Flores A."/>
            <person name="Estrada K."/>
            <person name="Cevallos M.A."/>
            <person name="Morett E."/>
            <person name="Gonzalez V."/>
            <person name="Portillo T."/>
            <person name="Ochoa-Leyva A."/>
            <person name="Jose M.V."/>
            <person name="Sciutto E."/>
            <person name="Landa A."/>
            <person name="Jimenez L."/>
            <person name="Valdes V."/>
            <person name="Carrero J.C."/>
            <person name="Larralde C."/>
            <person name="Morales-Montor J."/>
            <person name="Limon-Lason J."/>
            <person name="Soberon X."/>
            <person name="Laclette J.P."/>
        </authorList>
    </citation>
    <scope>NUCLEOTIDE SEQUENCE [LARGE SCALE GENOMIC DNA]</scope>
</reference>
<dbReference type="Proteomes" id="UP000017246">
    <property type="component" value="Unassembled WGS sequence"/>
</dbReference>
<name>A0A068YHJ9_ECHMU</name>
<sequence>MLTHLSNGKFRKCWANLKQSLFLKINSKLTHTNKKGKRETGQDSTITKNATFINSKVTQKKMNEVRGGQSGPGEEEENTQMWLR</sequence>
<evidence type="ECO:0000313" key="3">
    <source>
        <dbReference type="Proteomes" id="UP000017246"/>
    </source>
</evidence>